<evidence type="ECO:0000256" key="1">
    <source>
        <dbReference type="SAM" id="SignalP"/>
    </source>
</evidence>
<dbReference type="PANTHER" id="PTHR34700">
    <property type="entry name" value="POTASSIUM BINDING PROTEIN KBP"/>
    <property type="match status" value="1"/>
</dbReference>
<name>A0A4V2KCC2_9GAMM</name>
<evidence type="ECO:0000313" key="3">
    <source>
        <dbReference type="EMBL" id="TBU93269.1"/>
    </source>
</evidence>
<evidence type="ECO:0000259" key="2">
    <source>
        <dbReference type="Pfam" id="PF01476"/>
    </source>
</evidence>
<reference evidence="3 4" key="1">
    <citation type="submission" date="2018-06" db="EMBL/GenBank/DDBJ databases">
        <title>Three novel Pseudomonas species isolated from symptomatic oak.</title>
        <authorList>
            <person name="Bueno-Gonzalez V."/>
            <person name="Brady C."/>
        </authorList>
    </citation>
    <scope>NUCLEOTIDE SEQUENCE [LARGE SCALE GENOMIC DNA]</scope>
    <source>
        <strain evidence="3 4">P17C</strain>
    </source>
</reference>
<dbReference type="PANTHER" id="PTHR34700:SF4">
    <property type="entry name" value="PHAGE-LIKE ELEMENT PBSX PROTEIN XKDP"/>
    <property type="match status" value="1"/>
</dbReference>
<gene>
    <name evidence="3" type="ORF">DNJ96_14090</name>
</gene>
<dbReference type="InterPro" id="IPR052196">
    <property type="entry name" value="Bact_Kbp"/>
</dbReference>
<feature type="domain" description="LysM" evidence="2">
    <location>
        <begin position="31"/>
        <end position="74"/>
    </location>
</feature>
<comment type="caution">
    <text evidence="3">The sequence shown here is derived from an EMBL/GenBank/DDBJ whole genome shotgun (WGS) entry which is preliminary data.</text>
</comment>
<dbReference type="Pfam" id="PF01476">
    <property type="entry name" value="LysM"/>
    <property type="match status" value="1"/>
</dbReference>
<protein>
    <submittedName>
        <fullName evidence="3">Peptidoglycan-binding protein</fullName>
    </submittedName>
</protein>
<organism evidence="3 4">
    <name type="scientific">Stutzerimonas kirkiae</name>
    <dbReference type="NCBI Taxonomy" id="2211392"/>
    <lineage>
        <taxon>Bacteria</taxon>
        <taxon>Pseudomonadati</taxon>
        <taxon>Pseudomonadota</taxon>
        <taxon>Gammaproteobacteria</taxon>
        <taxon>Pseudomonadales</taxon>
        <taxon>Pseudomonadaceae</taxon>
        <taxon>Stutzerimonas</taxon>
    </lineage>
</organism>
<dbReference type="AlphaFoldDB" id="A0A4V2KCC2"/>
<dbReference type="InterPro" id="IPR018392">
    <property type="entry name" value="LysM"/>
</dbReference>
<dbReference type="CDD" id="cd00118">
    <property type="entry name" value="LysM"/>
    <property type="match status" value="1"/>
</dbReference>
<keyword evidence="1" id="KW-0732">Signal</keyword>
<evidence type="ECO:0000313" key="4">
    <source>
        <dbReference type="Proteomes" id="UP000292639"/>
    </source>
</evidence>
<dbReference type="RefSeq" id="WP_131184972.1">
    <property type="nucleotide sequence ID" value="NZ_QJUO01000020.1"/>
</dbReference>
<accession>A0A4V2KCC2</accession>
<sequence length="327" mass="35644">MRKSLLILLLLASSGLAQAQLALREDHPQSYSVAAGDTLWDIATRFLDKPWQWPGLWHDGTALAAPHLHPGDRLSLVLVDEQPRLLLEPAEASASEAIPGLPQQPIRDFLSAQRILDSLAPLATAPYVVAGSAERLLVGNDERIHGRGRFDPALTDYDLVREGKSHIDPDTQEVLGIQLDEIGSARLEAIEDDIATLHLQRVTQEARLGDRLLPAAAAPASAPSTPSEPARLVEGRIIDTPWSARQGGPFEVVTLNRGSREGLAEGNILAAYGVGESVRDPLTGEWVKMPDERLGLLMVFHIHDKLSHGLVLQATRPLSIYDRVRNP</sequence>
<feature type="chain" id="PRO_5020828646" evidence="1">
    <location>
        <begin position="20"/>
        <end position="327"/>
    </location>
</feature>
<dbReference type="EMBL" id="QJUP01000021">
    <property type="protein sequence ID" value="TBU93269.1"/>
    <property type="molecule type" value="Genomic_DNA"/>
</dbReference>
<keyword evidence="4" id="KW-1185">Reference proteome</keyword>
<feature type="signal peptide" evidence="1">
    <location>
        <begin position="1"/>
        <end position="19"/>
    </location>
</feature>
<proteinExistence type="predicted"/>
<dbReference type="Proteomes" id="UP000292639">
    <property type="component" value="Unassembled WGS sequence"/>
</dbReference>